<name>A0A430L427_9HYPO</name>
<keyword evidence="2" id="KW-1133">Transmembrane helix</keyword>
<dbReference type="InterPro" id="IPR033121">
    <property type="entry name" value="PEPTIDASE_A1"/>
</dbReference>
<keyword evidence="2" id="KW-0472">Membrane</keyword>
<dbReference type="AlphaFoldDB" id="A0A430L427"/>
<evidence type="ECO:0000313" key="5">
    <source>
        <dbReference type="EMBL" id="RTE70466.1"/>
    </source>
</evidence>
<keyword evidence="2" id="KW-0812">Transmembrane</keyword>
<feature type="region of interest" description="Disordered" evidence="1">
    <location>
        <begin position="426"/>
        <end position="461"/>
    </location>
</feature>
<organism evidence="5 6">
    <name type="scientific">Fusarium euwallaceae</name>
    <dbReference type="NCBI Taxonomy" id="1147111"/>
    <lineage>
        <taxon>Eukaryota</taxon>
        <taxon>Fungi</taxon>
        <taxon>Dikarya</taxon>
        <taxon>Ascomycota</taxon>
        <taxon>Pezizomycotina</taxon>
        <taxon>Sordariomycetes</taxon>
        <taxon>Hypocreomycetidae</taxon>
        <taxon>Hypocreales</taxon>
        <taxon>Nectriaceae</taxon>
        <taxon>Fusarium</taxon>
        <taxon>Fusarium solani species complex</taxon>
    </lineage>
</organism>
<dbReference type="Gene3D" id="2.40.70.10">
    <property type="entry name" value="Acid Proteases"/>
    <property type="match status" value="1"/>
</dbReference>
<dbReference type="InterPro" id="IPR021109">
    <property type="entry name" value="Peptidase_aspartic_dom_sf"/>
</dbReference>
<protein>
    <recommendedName>
        <fullName evidence="4">Peptidase A1 domain-containing protein</fullName>
    </recommendedName>
</protein>
<keyword evidence="3" id="KW-0732">Signal</keyword>
<evidence type="ECO:0000259" key="4">
    <source>
        <dbReference type="PROSITE" id="PS51767"/>
    </source>
</evidence>
<feature type="region of interest" description="Disordered" evidence="1">
    <location>
        <begin position="494"/>
        <end position="532"/>
    </location>
</feature>
<gene>
    <name evidence="5" type="ORF">BHE90_015139</name>
</gene>
<accession>A0A430L427</accession>
<evidence type="ECO:0000256" key="1">
    <source>
        <dbReference type="SAM" id="MobiDB-lite"/>
    </source>
</evidence>
<dbReference type="PROSITE" id="PS51767">
    <property type="entry name" value="PEPTIDASE_A1"/>
    <property type="match status" value="1"/>
</dbReference>
<feature type="domain" description="Peptidase A1" evidence="4">
    <location>
        <begin position="46"/>
        <end position="402"/>
    </location>
</feature>
<evidence type="ECO:0000256" key="2">
    <source>
        <dbReference type="SAM" id="Phobius"/>
    </source>
</evidence>
<feature type="signal peptide" evidence="3">
    <location>
        <begin position="1"/>
        <end position="18"/>
    </location>
</feature>
<evidence type="ECO:0000313" key="6">
    <source>
        <dbReference type="Proteomes" id="UP000287124"/>
    </source>
</evidence>
<feature type="transmembrane region" description="Helical" evidence="2">
    <location>
        <begin position="462"/>
        <end position="486"/>
    </location>
</feature>
<feature type="chain" id="PRO_5019046255" description="Peptidase A1 domain-containing protein" evidence="3">
    <location>
        <begin position="19"/>
        <end position="554"/>
    </location>
</feature>
<comment type="caution">
    <text evidence="5">The sequence shown here is derived from an EMBL/GenBank/DDBJ whole genome shotgun (WGS) entry which is preliminary data.</text>
</comment>
<proteinExistence type="predicted"/>
<evidence type="ECO:0000256" key="3">
    <source>
        <dbReference type="SAM" id="SignalP"/>
    </source>
</evidence>
<sequence>MCWFLCLLLLLVVVPASCSSSCDTEPLSLPIRDVQVLPNVEKSLMKGIPTKLGSPTQNVVLLPWAELNNTYIYDDQPYCDKTVIWNDLICSIRRGGLFNEENSESFEKASDIGDAGGATDEVTFQGSEAGIKRLVSTSLAGTDNITLEGAPALEEFPIGIPRLKWDAGYTLLHPLGLGSNSTYLNALRAAGKISSRVWSIFWGRMWIKDPIDGSLVLGGYDEEKVIGRNYTAPLAYDDFSGTSGCWTGMKVTVSDIRVNFRDGSDKSIFPSNTALPCCIVPQRQLLLEAPGAYVGKFEQVTGFNHTDTSYGLHWSARLFDADKVFDGDITFHLDSGLQVRVPNDQYIVPFVDIDRSGARVTKSDVKELLMNGVANQPATLGRYFLTAAYLMVNHDAGTFTLWQANPSKSSKLVRVFDEDTAKKCGEDASGVVQPSISATPAREEKTQPAEEPEEETSSPSGAVIGGVVAGAVVGLGVIGLGIFFLIRRRRKAKSTNESAENKVHSVESTPSYPAWSPPQEMAGCKPMPPEMQGQSHFVYEMDDNTINPTRDGND</sequence>
<dbReference type="SUPFAM" id="SSF50630">
    <property type="entry name" value="Acid proteases"/>
    <property type="match status" value="1"/>
</dbReference>
<reference evidence="5 6" key="1">
    <citation type="submission" date="2017-06" db="EMBL/GenBank/DDBJ databases">
        <title>Comparative genomic analysis of Ambrosia Fusariam Clade fungi.</title>
        <authorList>
            <person name="Stajich J.E."/>
            <person name="Carrillo J."/>
            <person name="Kijimoto T."/>
            <person name="Eskalen A."/>
            <person name="O'Donnell K."/>
            <person name="Kasson M."/>
        </authorList>
    </citation>
    <scope>NUCLEOTIDE SEQUENCE [LARGE SCALE GENOMIC DNA]</scope>
    <source>
        <strain evidence="5 6">UCR1854</strain>
    </source>
</reference>
<dbReference type="Proteomes" id="UP000287124">
    <property type="component" value="Unassembled WGS sequence"/>
</dbReference>
<keyword evidence="6" id="KW-1185">Reference proteome</keyword>
<dbReference type="EMBL" id="MIKF01000454">
    <property type="protein sequence ID" value="RTE70466.1"/>
    <property type="molecule type" value="Genomic_DNA"/>
</dbReference>